<evidence type="ECO:0000313" key="2">
    <source>
        <dbReference type="EMBL" id="KAL1198728.1"/>
    </source>
</evidence>
<organism evidence="2 3">
    <name type="scientific">Cardamine amara subsp. amara</name>
    <dbReference type="NCBI Taxonomy" id="228776"/>
    <lineage>
        <taxon>Eukaryota</taxon>
        <taxon>Viridiplantae</taxon>
        <taxon>Streptophyta</taxon>
        <taxon>Embryophyta</taxon>
        <taxon>Tracheophyta</taxon>
        <taxon>Spermatophyta</taxon>
        <taxon>Magnoliopsida</taxon>
        <taxon>eudicotyledons</taxon>
        <taxon>Gunneridae</taxon>
        <taxon>Pentapetalae</taxon>
        <taxon>rosids</taxon>
        <taxon>malvids</taxon>
        <taxon>Brassicales</taxon>
        <taxon>Brassicaceae</taxon>
        <taxon>Cardamineae</taxon>
        <taxon>Cardamine</taxon>
    </lineage>
</organism>
<name>A0ABD0ZWC6_CARAN</name>
<reference evidence="2 3" key="1">
    <citation type="submission" date="2024-04" db="EMBL/GenBank/DDBJ databases">
        <title>Genome assembly C_amara_ONT_v2.</title>
        <authorList>
            <person name="Yant L."/>
            <person name="Moore C."/>
            <person name="Slenker M."/>
        </authorList>
    </citation>
    <scope>NUCLEOTIDE SEQUENCE [LARGE SCALE GENOMIC DNA]</scope>
    <source>
        <tissue evidence="2">Leaf</tissue>
    </source>
</reference>
<sequence length="109" mass="12722">MRSNLTIQILREMYRAHFPDFLFLLETKNSSDRVLNMQQSLGYVHSHIVDPEGLSGGLALFWKSCYTVVVLQSDKRIIDVKVTLGRLEYFISFVYGDPARHLQQEVWDE</sequence>
<dbReference type="InterPro" id="IPR036691">
    <property type="entry name" value="Endo/exonu/phosph_ase_sf"/>
</dbReference>
<dbReference type="Proteomes" id="UP001558713">
    <property type="component" value="Unassembled WGS sequence"/>
</dbReference>
<dbReference type="PANTHER" id="PTHR35218:SF9">
    <property type="entry name" value="ENDONUCLEASE_EXONUCLEASE_PHOSPHATASE DOMAIN-CONTAINING PROTEIN"/>
    <property type="match status" value="1"/>
</dbReference>
<dbReference type="PANTHER" id="PTHR35218">
    <property type="entry name" value="RNASE H DOMAIN-CONTAINING PROTEIN"/>
    <property type="match status" value="1"/>
</dbReference>
<comment type="caution">
    <text evidence="2">The sequence shown here is derived from an EMBL/GenBank/DDBJ whole genome shotgun (WGS) entry which is preliminary data.</text>
</comment>
<gene>
    <name evidence="2" type="ORF">V5N11_002991</name>
</gene>
<protein>
    <recommendedName>
        <fullName evidence="1">Endonuclease/exonuclease/phosphatase domain-containing protein</fullName>
    </recommendedName>
</protein>
<dbReference type="EMBL" id="JBANAX010000659">
    <property type="protein sequence ID" value="KAL1198728.1"/>
    <property type="molecule type" value="Genomic_DNA"/>
</dbReference>
<dbReference type="Gene3D" id="3.60.10.10">
    <property type="entry name" value="Endonuclease/exonuclease/phosphatase"/>
    <property type="match status" value="1"/>
</dbReference>
<accession>A0ABD0ZWC6</accession>
<keyword evidence="3" id="KW-1185">Reference proteome</keyword>
<proteinExistence type="predicted"/>
<dbReference type="SUPFAM" id="SSF56219">
    <property type="entry name" value="DNase I-like"/>
    <property type="match status" value="1"/>
</dbReference>
<evidence type="ECO:0000313" key="3">
    <source>
        <dbReference type="Proteomes" id="UP001558713"/>
    </source>
</evidence>
<dbReference type="AlphaFoldDB" id="A0ABD0ZWC6"/>
<dbReference type="Pfam" id="PF03372">
    <property type="entry name" value="Exo_endo_phos"/>
    <property type="match status" value="1"/>
</dbReference>
<evidence type="ECO:0000259" key="1">
    <source>
        <dbReference type="Pfam" id="PF03372"/>
    </source>
</evidence>
<dbReference type="InterPro" id="IPR005135">
    <property type="entry name" value="Endo/exonuclease/phosphatase"/>
</dbReference>
<feature type="domain" description="Endonuclease/exonuclease/phosphatase" evidence="1">
    <location>
        <begin position="4"/>
        <end position="82"/>
    </location>
</feature>